<name>A0A660DYY2_9LACO</name>
<feature type="transmembrane region" description="Helical" evidence="1">
    <location>
        <begin position="6"/>
        <end position="25"/>
    </location>
</feature>
<reference evidence="2 3" key="1">
    <citation type="submission" date="2018-11" db="EMBL/GenBank/DDBJ databases">
        <authorList>
            <person name="Wuyts S."/>
        </authorList>
    </citation>
    <scope>NUCLEOTIDE SEQUENCE [LARGE SCALE GENOMIC DNA]</scope>
    <source>
        <strain evidence="2">Lactobacillus mudanjiangensis AMBF249</strain>
    </source>
</reference>
<dbReference type="EMBL" id="UYIG01000001">
    <property type="protein sequence ID" value="VDG26752.1"/>
    <property type="molecule type" value="Genomic_DNA"/>
</dbReference>
<keyword evidence="1" id="KW-0472">Membrane</keyword>
<keyword evidence="3" id="KW-1185">Reference proteome</keyword>
<protein>
    <submittedName>
        <fullName evidence="2">Uncharacterized protein</fullName>
    </submittedName>
</protein>
<gene>
    <name evidence="2" type="ORF">MUDAN_MDHGFNIF_00155</name>
</gene>
<dbReference type="AlphaFoldDB" id="A0A660DYY2"/>
<proteinExistence type="predicted"/>
<evidence type="ECO:0000313" key="3">
    <source>
        <dbReference type="Proteomes" id="UP000289996"/>
    </source>
</evidence>
<keyword evidence="1" id="KW-0812">Transmembrane</keyword>
<evidence type="ECO:0000313" key="2">
    <source>
        <dbReference type="EMBL" id="VDG26752.1"/>
    </source>
</evidence>
<sequence>MATWEAALSIIASVLGIYGSVKGFLNSREIKRINSNNKMKATGKNIQQQIVNGSSTGVHKDGK</sequence>
<evidence type="ECO:0000256" key="1">
    <source>
        <dbReference type="SAM" id="Phobius"/>
    </source>
</evidence>
<dbReference type="Proteomes" id="UP000289996">
    <property type="component" value="Unassembled WGS sequence"/>
</dbReference>
<accession>A0A660DYY2</accession>
<dbReference type="RefSeq" id="WP_130851162.1">
    <property type="nucleotide sequence ID" value="NZ_UYIG01000001.1"/>
</dbReference>
<organism evidence="2 3">
    <name type="scientific">Lactiplantibacillus mudanjiangensis</name>
    <dbReference type="NCBI Taxonomy" id="1296538"/>
    <lineage>
        <taxon>Bacteria</taxon>
        <taxon>Bacillati</taxon>
        <taxon>Bacillota</taxon>
        <taxon>Bacilli</taxon>
        <taxon>Lactobacillales</taxon>
        <taxon>Lactobacillaceae</taxon>
        <taxon>Lactiplantibacillus</taxon>
    </lineage>
</organism>
<keyword evidence="1" id="KW-1133">Transmembrane helix</keyword>